<keyword evidence="2" id="KW-1185">Reference proteome</keyword>
<name>A0A949WXW0_9CLOT</name>
<gene>
    <name evidence="1" type="ORF">I6U48_26385</name>
</gene>
<dbReference type="Proteomes" id="UP000694308">
    <property type="component" value="Unassembled WGS sequence"/>
</dbReference>
<dbReference type="AlphaFoldDB" id="A0A949WXW0"/>
<dbReference type="EMBL" id="JAEEGC010000177">
    <property type="protein sequence ID" value="MBV7276412.1"/>
    <property type="molecule type" value="Genomic_DNA"/>
</dbReference>
<sequence>MECDKSYGICSGKALSQIEIVVVLSAGVTSILIKKSINNVEQDIKKVA</sequence>
<proteinExistence type="predicted"/>
<organism evidence="1 2">
    <name type="scientific">Clostridium thailandense</name>
    <dbReference type="NCBI Taxonomy" id="2794346"/>
    <lineage>
        <taxon>Bacteria</taxon>
        <taxon>Bacillati</taxon>
        <taxon>Bacillota</taxon>
        <taxon>Clostridia</taxon>
        <taxon>Eubacteriales</taxon>
        <taxon>Clostridiaceae</taxon>
        <taxon>Clostridium</taxon>
    </lineage>
</organism>
<accession>A0A949WXW0</accession>
<evidence type="ECO:0000313" key="2">
    <source>
        <dbReference type="Proteomes" id="UP000694308"/>
    </source>
</evidence>
<protein>
    <submittedName>
        <fullName evidence="1">Uncharacterized protein</fullName>
    </submittedName>
</protein>
<evidence type="ECO:0000313" key="1">
    <source>
        <dbReference type="EMBL" id="MBV7276412.1"/>
    </source>
</evidence>
<comment type="caution">
    <text evidence="1">The sequence shown here is derived from an EMBL/GenBank/DDBJ whole genome shotgun (WGS) entry which is preliminary data.</text>
</comment>
<reference evidence="1" key="1">
    <citation type="submission" date="2020-12" db="EMBL/GenBank/DDBJ databases">
        <title>Clostridium thailandense sp. nov., a novel acetogenic bacterium isolated from peat land soil in Thailand.</title>
        <authorList>
            <person name="Chaikitkaew S."/>
            <person name="Birkeland N.K."/>
        </authorList>
    </citation>
    <scope>NUCLEOTIDE SEQUENCE</scope>
    <source>
        <strain evidence="1">PL3</strain>
    </source>
</reference>
<dbReference type="RefSeq" id="WP_218323494.1">
    <property type="nucleotide sequence ID" value="NZ_JAEEGC010000177.1"/>
</dbReference>